<dbReference type="InterPro" id="IPR012999">
    <property type="entry name" value="Pyr_OxRdtase_I_AS"/>
</dbReference>
<dbReference type="PRINTS" id="PR00368">
    <property type="entry name" value="FADPNR"/>
</dbReference>
<reference evidence="14 15" key="1">
    <citation type="journal article" date="2015" name="Int. J. Syst. Evol. Microbiol.">
        <title>Youhaiella tibetensis gen. nov., sp. nov., isolated from subsurface sediment.</title>
        <authorList>
            <person name="Wang Y.X."/>
            <person name="Huang F.Q."/>
            <person name="Nogi Y."/>
            <person name="Pang S.J."/>
            <person name="Wang P.K."/>
            <person name="Lv J."/>
        </authorList>
    </citation>
    <scope>NUCLEOTIDE SEQUENCE [LARGE SCALE GENOMIC DNA]</scope>
    <source>
        <strain evidence="15">fig4</strain>
    </source>
</reference>
<keyword evidence="5 13" id="KW-0560">Oxidoreductase</keyword>
<evidence type="ECO:0000256" key="1">
    <source>
        <dbReference type="ARBA" id="ARBA00007532"/>
    </source>
</evidence>
<dbReference type="AlphaFoldDB" id="A0A5B9DUJ3"/>
<dbReference type="Proteomes" id="UP000321062">
    <property type="component" value="Chromosome"/>
</dbReference>
<keyword evidence="15" id="KW-1185">Reference proteome</keyword>
<protein>
    <recommendedName>
        <fullName evidence="2 13">Dihydrolipoyl dehydrogenase</fullName>
        <ecNumber evidence="2 13">1.8.1.4</ecNumber>
    </recommendedName>
</protein>
<dbReference type="GO" id="GO:0005737">
    <property type="term" value="C:cytoplasm"/>
    <property type="evidence" value="ECO:0007669"/>
    <property type="project" value="UniProtKB-ARBA"/>
</dbReference>
<evidence type="ECO:0000256" key="5">
    <source>
        <dbReference type="ARBA" id="ARBA00023002"/>
    </source>
</evidence>
<evidence type="ECO:0000256" key="9">
    <source>
        <dbReference type="ARBA" id="ARBA00049187"/>
    </source>
</evidence>
<evidence type="ECO:0000256" key="11">
    <source>
        <dbReference type="PIRSR" id="PIRSR000350-3"/>
    </source>
</evidence>
<dbReference type="NCBIfam" id="TIGR01350">
    <property type="entry name" value="lipoamide_DH"/>
    <property type="match status" value="1"/>
</dbReference>
<evidence type="ECO:0000313" key="14">
    <source>
        <dbReference type="EMBL" id="QEE22429.1"/>
    </source>
</evidence>
<comment type="similarity">
    <text evidence="1 13">Belongs to the class-I pyridine nucleotide-disulfide oxidoreductase family.</text>
</comment>
<organism evidence="14 15">
    <name type="scientific">Paradevosia tibetensis</name>
    <dbReference type="NCBI Taxonomy" id="1447062"/>
    <lineage>
        <taxon>Bacteria</taxon>
        <taxon>Pseudomonadati</taxon>
        <taxon>Pseudomonadota</taxon>
        <taxon>Alphaproteobacteria</taxon>
        <taxon>Hyphomicrobiales</taxon>
        <taxon>Devosiaceae</taxon>
        <taxon>Paradevosia</taxon>
    </lineage>
</organism>
<proteinExistence type="inferred from homology"/>
<comment type="miscellaneous">
    <text evidence="13">The active site is a redox-active disulfide bond.</text>
</comment>
<feature type="binding site" evidence="11">
    <location>
        <position position="275"/>
    </location>
    <ligand>
        <name>NAD(+)</name>
        <dbReference type="ChEBI" id="CHEBI:57540"/>
    </ligand>
</feature>
<feature type="active site" description="Proton acceptor" evidence="10">
    <location>
        <position position="448"/>
    </location>
</feature>
<name>A0A5B9DUJ3_9HYPH</name>
<keyword evidence="8 13" id="KW-0676">Redox-active center</keyword>
<feature type="binding site" evidence="11">
    <location>
        <begin position="182"/>
        <end position="189"/>
    </location>
    <ligand>
        <name>NAD(+)</name>
        <dbReference type="ChEBI" id="CHEBI:57540"/>
    </ligand>
</feature>
<dbReference type="PIRSF" id="PIRSF000350">
    <property type="entry name" value="Mercury_reductase_MerA"/>
    <property type="match status" value="1"/>
</dbReference>
<dbReference type="InterPro" id="IPR036188">
    <property type="entry name" value="FAD/NAD-bd_sf"/>
</dbReference>
<evidence type="ECO:0000256" key="6">
    <source>
        <dbReference type="ARBA" id="ARBA00023027"/>
    </source>
</evidence>
<keyword evidence="3 13" id="KW-0285">Flavoprotein</keyword>
<dbReference type="GO" id="GO:0045333">
    <property type="term" value="P:cellular respiration"/>
    <property type="evidence" value="ECO:0007669"/>
    <property type="project" value="UniProtKB-ARBA"/>
</dbReference>
<dbReference type="GO" id="GO:1990234">
    <property type="term" value="C:transferase complex"/>
    <property type="evidence" value="ECO:0007669"/>
    <property type="project" value="UniProtKB-ARBA"/>
</dbReference>
<evidence type="ECO:0000256" key="12">
    <source>
        <dbReference type="PIRSR" id="PIRSR000350-4"/>
    </source>
</evidence>
<feature type="binding site" evidence="11">
    <location>
        <position position="316"/>
    </location>
    <ligand>
        <name>FAD</name>
        <dbReference type="ChEBI" id="CHEBI:57692"/>
    </ligand>
</feature>
<evidence type="ECO:0000256" key="13">
    <source>
        <dbReference type="RuleBase" id="RU003692"/>
    </source>
</evidence>
<dbReference type="Gene3D" id="3.50.50.60">
    <property type="entry name" value="FAD/NAD(P)-binding domain"/>
    <property type="match status" value="2"/>
</dbReference>
<dbReference type="SUPFAM" id="SSF51905">
    <property type="entry name" value="FAD/NAD(P)-binding domain"/>
    <property type="match status" value="1"/>
</dbReference>
<comment type="cofactor">
    <cofactor evidence="11 13">
        <name>FAD</name>
        <dbReference type="ChEBI" id="CHEBI:57692"/>
    </cofactor>
    <text evidence="11 13">Binds 1 FAD per subunit.</text>
</comment>
<dbReference type="GO" id="GO:0050660">
    <property type="term" value="F:flavin adenine dinucleotide binding"/>
    <property type="evidence" value="ECO:0007669"/>
    <property type="project" value="InterPro"/>
</dbReference>
<feature type="disulfide bond" description="Redox-active" evidence="12">
    <location>
        <begin position="43"/>
        <end position="48"/>
    </location>
</feature>
<keyword evidence="11" id="KW-0547">Nucleotide-binding</keyword>
<keyword evidence="4 11" id="KW-0274">FAD</keyword>
<dbReference type="PANTHER" id="PTHR22912:SF151">
    <property type="entry name" value="DIHYDROLIPOYL DEHYDROGENASE, MITOCHONDRIAL"/>
    <property type="match status" value="1"/>
</dbReference>
<dbReference type="InterPro" id="IPR050151">
    <property type="entry name" value="Class-I_Pyr_Nuc-Dis_Oxidored"/>
</dbReference>
<feature type="binding site" evidence="11">
    <location>
        <position position="116"/>
    </location>
    <ligand>
        <name>FAD</name>
        <dbReference type="ChEBI" id="CHEBI:57692"/>
    </ligand>
</feature>
<dbReference type="EC" id="1.8.1.4" evidence="2 13"/>
<evidence type="ECO:0000256" key="7">
    <source>
        <dbReference type="ARBA" id="ARBA00023157"/>
    </source>
</evidence>
<dbReference type="Gene3D" id="3.30.390.30">
    <property type="match status" value="1"/>
</dbReference>
<dbReference type="PRINTS" id="PR00411">
    <property type="entry name" value="PNDRDTASEI"/>
</dbReference>
<evidence type="ECO:0000256" key="8">
    <source>
        <dbReference type="ARBA" id="ARBA00023284"/>
    </source>
</evidence>
<feature type="binding site" evidence="11">
    <location>
        <position position="52"/>
    </location>
    <ligand>
        <name>FAD</name>
        <dbReference type="ChEBI" id="CHEBI:57692"/>
    </ligand>
</feature>
<feature type="binding site" evidence="11">
    <location>
        <begin position="322"/>
        <end position="325"/>
    </location>
    <ligand>
        <name>FAD</name>
        <dbReference type="ChEBI" id="CHEBI:57692"/>
    </ligand>
</feature>
<keyword evidence="6 11" id="KW-0520">NAD</keyword>
<sequence>MAEQFDFTVIGSGPGGYVAAIRAAQLGMKVAVIEKWATFGGTCLNIGCIPSKALLFASERFEEAGHMFSQLGIDIPAPVLNLPQMLNHKDETVASNVNGVEYLFKKNKITTFRGIGSIAAPGKVLVTPQSGPTITVETKNIVIASGSVSANLPGIEIDEKQIVTSTGAIALDKVPERLLVIGAGVIGLELGSVWNRLGSKVTVVEYLDRILPGMDSEVARQFQRMLQKQGFEFKLGSKVSGVEKQEDGSLKVRVEPAKGGDVEFLDVDVALVAIGRKPYTDGLGLEIVGVALDERGRVRTDAHYKTSVDGIYAIGDVIAGPMLAHKAEDEGIAVAEIVAGQAGHVNYGAIPSVVYTSPEVASVGKTEDELKAEGIDYKVGKFPFTANGRAKAMLATQGFVKILADVATDRVLGAHIVGANAGEMIHELTVLMEFSGAGEDLARTTHAHPTLSEAIREAALMLGDGAIHI</sequence>
<feature type="binding site" evidence="11">
    <location>
        <position position="205"/>
    </location>
    <ligand>
        <name>NAD(+)</name>
        <dbReference type="ChEBI" id="CHEBI:57540"/>
    </ligand>
</feature>
<evidence type="ECO:0000313" key="15">
    <source>
        <dbReference type="Proteomes" id="UP000321062"/>
    </source>
</evidence>
<dbReference type="RefSeq" id="WP_049706951.1">
    <property type="nucleotide sequence ID" value="NZ_BMFM01000001.1"/>
</dbReference>
<dbReference type="InterPro" id="IPR023753">
    <property type="entry name" value="FAD/NAD-binding_dom"/>
</dbReference>
<dbReference type="PROSITE" id="PS00076">
    <property type="entry name" value="PYRIDINE_REDOX_1"/>
    <property type="match status" value="1"/>
</dbReference>
<evidence type="ECO:0000256" key="4">
    <source>
        <dbReference type="ARBA" id="ARBA00022827"/>
    </source>
</evidence>
<accession>A0A5B9DUJ3</accession>
<dbReference type="InterPro" id="IPR001100">
    <property type="entry name" value="Pyr_nuc-diS_OxRdtase"/>
</dbReference>
<dbReference type="GO" id="GO:0004148">
    <property type="term" value="F:dihydrolipoyl dehydrogenase (NADH) activity"/>
    <property type="evidence" value="ECO:0007669"/>
    <property type="project" value="UniProtKB-EC"/>
</dbReference>
<evidence type="ECO:0000256" key="10">
    <source>
        <dbReference type="PIRSR" id="PIRSR000350-2"/>
    </source>
</evidence>
<dbReference type="GO" id="GO:0006103">
    <property type="term" value="P:2-oxoglutarate metabolic process"/>
    <property type="evidence" value="ECO:0007669"/>
    <property type="project" value="TreeGrafter"/>
</dbReference>
<dbReference type="OrthoDB" id="9761158at2"/>
<dbReference type="PANTHER" id="PTHR22912">
    <property type="entry name" value="DISULFIDE OXIDOREDUCTASE"/>
    <property type="match status" value="1"/>
</dbReference>
<dbReference type="InterPro" id="IPR016156">
    <property type="entry name" value="FAD/NAD-linked_Rdtase_dimer_sf"/>
</dbReference>
<dbReference type="InterPro" id="IPR006258">
    <property type="entry name" value="Lipoamide_DH"/>
</dbReference>
<evidence type="ECO:0000256" key="2">
    <source>
        <dbReference type="ARBA" id="ARBA00012608"/>
    </source>
</evidence>
<comment type="catalytic activity">
    <reaction evidence="9 13">
        <text>N(6)-[(R)-dihydrolipoyl]-L-lysyl-[protein] + NAD(+) = N(6)-[(R)-lipoyl]-L-lysyl-[protein] + NADH + H(+)</text>
        <dbReference type="Rhea" id="RHEA:15045"/>
        <dbReference type="Rhea" id="RHEA-COMP:10474"/>
        <dbReference type="Rhea" id="RHEA-COMP:10475"/>
        <dbReference type="ChEBI" id="CHEBI:15378"/>
        <dbReference type="ChEBI" id="CHEBI:57540"/>
        <dbReference type="ChEBI" id="CHEBI:57945"/>
        <dbReference type="ChEBI" id="CHEBI:83099"/>
        <dbReference type="ChEBI" id="CHEBI:83100"/>
        <dbReference type="EC" id="1.8.1.4"/>
    </reaction>
</comment>
<dbReference type="InterPro" id="IPR004099">
    <property type="entry name" value="Pyr_nucl-diS_OxRdtase_dimer"/>
</dbReference>
<dbReference type="KEGG" id="yti:FNA67_20680"/>
<dbReference type="FunFam" id="3.50.50.60:FF:000025">
    <property type="entry name" value="Dihydrolipoyl dehydrogenase"/>
    <property type="match status" value="1"/>
</dbReference>
<dbReference type="Pfam" id="PF07992">
    <property type="entry name" value="Pyr_redox_2"/>
    <property type="match status" value="1"/>
</dbReference>
<dbReference type="FunFam" id="3.30.390.30:FF:000001">
    <property type="entry name" value="Dihydrolipoyl dehydrogenase"/>
    <property type="match status" value="1"/>
</dbReference>
<gene>
    <name evidence="14" type="ORF">FNA67_20680</name>
</gene>
<dbReference type="EMBL" id="CP041690">
    <property type="protein sequence ID" value="QEE22429.1"/>
    <property type="molecule type" value="Genomic_DNA"/>
</dbReference>
<dbReference type="SUPFAM" id="SSF55424">
    <property type="entry name" value="FAD/NAD-linked reductases, dimerisation (C-terminal) domain"/>
    <property type="match status" value="1"/>
</dbReference>
<keyword evidence="7" id="KW-1015">Disulfide bond</keyword>
<evidence type="ECO:0000256" key="3">
    <source>
        <dbReference type="ARBA" id="ARBA00022630"/>
    </source>
</evidence>
<dbReference type="Pfam" id="PF02852">
    <property type="entry name" value="Pyr_redox_dim"/>
    <property type="match status" value="1"/>
</dbReference>